<feature type="region of interest" description="Disordered" evidence="1">
    <location>
        <begin position="1"/>
        <end position="25"/>
    </location>
</feature>
<dbReference type="OrthoDB" id="687122at2759"/>
<keyword evidence="4" id="KW-1185">Reference proteome</keyword>
<sequence>MTEKQRDNIKQTTQSSSHHDDDDHENTISQISYHIPPELILEIVPRLPSAKSIVRSRAVSKLWSSITTTPDFINSFQTRSSPSRPCVLLLFKKLDKIFFFFSPLHQNKPEDQYPDQLENTFYDNGHRNRYDSVNGLMCLKSSTQFEIWNPTMRRVVFSLPKPAGCHQTTGSFLGYDPVNGKYKAVCILTFNKIGILTLGGAQESWKIISKDIPEHVPAPAPGRCINGVIYYEAFVRTNHVIMCFDLRSEELSLIEFPNDEKNLGILSSYEGRLAFIMRSNIVSGVDLWILEDAENHKWILQHFGPPPLPCRKWMLRGFTDAGEFIYVYTPAYTYQRKTGEGGKSICTVKPQESLYGSFSIAYFDPKKSSIREVKHGGISGDDIRRLDEVGFDLRFELSVIPNHIESLISSL</sequence>
<accession>V4KV15</accession>
<proteinExistence type="predicted"/>
<dbReference type="EMBL" id="KI517464">
    <property type="protein sequence ID" value="ESQ41815.1"/>
    <property type="molecule type" value="Genomic_DNA"/>
</dbReference>
<evidence type="ECO:0000256" key="1">
    <source>
        <dbReference type="SAM" id="MobiDB-lite"/>
    </source>
</evidence>
<dbReference type="InterPro" id="IPR017451">
    <property type="entry name" value="F-box-assoc_interact_dom"/>
</dbReference>
<evidence type="ECO:0000259" key="2">
    <source>
        <dbReference type="Pfam" id="PF08268"/>
    </source>
</evidence>
<protein>
    <recommendedName>
        <fullName evidence="2">F-box associated beta-propeller type 3 domain-containing protein</fullName>
    </recommendedName>
</protein>
<dbReference type="PANTHER" id="PTHR31111:SF54">
    <property type="entry name" value="F-BOX DOMAIN-CONTAINING PROTEIN"/>
    <property type="match status" value="1"/>
</dbReference>
<dbReference type="InterPro" id="IPR013187">
    <property type="entry name" value="F-box-assoc_dom_typ3"/>
</dbReference>
<dbReference type="SUPFAM" id="SSF81383">
    <property type="entry name" value="F-box domain"/>
    <property type="match status" value="1"/>
</dbReference>
<dbReference type="PANTHER" id="PTHR31111">
    <property type="entry name" value="BNAA05G37150D PROTEIN-RELATED"/>
    <property type="match status" value="1"/>
</dbReference>
<reference evidence="3 4" key="1">
    <citation type="journal article" date="2013" name="Front. Plant Sci.">
        <title>The Reference Genome of the Halophytic Plant Eutrema salsugineum.</title>
        <authorList>
            <person name="Yang R."/>
            <person name="Jarvis D.E."/>
            <person name="Chen H."/>
            <person name="Beilstein M.A."/>
            <person name="Grimwood J."/>
            <person name="Jenkins J."/>
            <person name="Shu S."/>
            <person name="Prochnik S."/>
            <person name="Xin M."/>
            <person name="Ma C."/>
            <person name="Schmutz J."/>
            <person name="Wing R.A."/>
            <person name="Mitchell-Olds T."/>
            <person name="Schumaker K.S."/>
            <person name="Wang X."/>
        </authorList>
    </citation>
    <scope>NUCLEOTIDE SEQUENCE [LARGE SCALE GENOMIC DNA]</scope>
</reference>
<dbReference type="Gramene" id="ESQ41815">
    <property type="protein sequence ID" value="ESQ41815"/>
    <property type="gene ID" value="EUTSA_v10015829mg"/>
</dbReference>
<dbReference type="Proteomes" id="UP000030689">
    <property type="component" value="Unassembled WGS sequence"/>
</dbReference>
<evidence type="ECO:0000313" key="3">
    <source>
        <dbReference type="EMBL" id="ESQ41815.1"/>
    </source>
</evidence>
<name>V4KV15_EUTSA</name>
<dbReference type="OMA" id="METHEEH"/>
<dbReference type="InterPro" id="IPR036047">
    <property type="entry name" value="F-box-like_dom_sf"/>
</dbReference>
<feature type="domain" description="F-box associated beta-propeller type 3" evidence="2">
    <location>
        <begin position="87"/>
        <end position="403"/>
    </location>
</feature>
<evidence type="ECO:0000313" key="4">
    <source>
        <dbReference type="Proteomes" id="UP000030689"/>
    </source>
</evidence>
<dbReference type="NCBIfam" id="TIGR01640">
    <property type="entry name" value="F_box_assoc_1"/>
    <property type="match status" value="1"/>
</dbReference>
<dbReference type="Pfam" id="PF08268">
    <property type="entry name" value="FBA_3"/>
    <property type="match status" value="1"/>
</dbReference>
<dbReference type="AlphaFoldDB" id="V4KV15"/>
<organism evidence="3 4">
    <name type="scientific">Eutrema salsugineum</name>
    <name type="common">Saltwater cress</name>
    <name type="synonym">Sisymbrium salsugineum</name>
    <dbReference type="NCBI Taxonomy" id="72664"/>
    <lineage>
        <taxon>Eukaryota</taxon>
        <taxon>Viridiplantae</taxon>
        <taxon>Streptophyta</taxon>
        <taxon>Embryophyta</taxon>
        <taxon>Tracheophyta</taxon>
        <taxon>Spermatophyta</taxon>
        <taxon>Magnoliopsida</taxon>
        <taxon>eudicotyledons</taxon>
        <taxon>Gunneridae</taxon>
        <taxon>Pentapetalae</taxon>
        <taxon>rosids</taxon>
        <taxon>malvids</taxon>
        <taxon>Brassicales</taxon>
        <taxon>Brassicaceae</taxon>
        <taxon>Eutremeae</taxon>
        <taxon>Eutrema</taxon>
    </lineage>
</organism>
<gene>
    <name evidence="3" type="ORF">EUTSA_v10015829mg</name>
</gene>
<dbReference type="KEGG" id="eus:EUTSA_v10015829mg"/>